<sequence length="71" mass="8394">MKTYSVWEQQGQQQDQNAHARQRYYNNKLQRTEGKVSDECHAVNVSVKSDISRSEIVADDVDPRVQTFFFW</sequence>
<organism evidence="2 3">
    <name type="scientific">Mucuna pruriens</name>
    <name type="common">Velvet bean</name>
    <name type="synonym">Dolichos pruriens</name>
    <dbReference type="NCBI Taxonomy" id="157652"/>
    <lineage>
        <taxon>Eukaryota</taxon>
        <taxon>Viridiplantae</taxon>
        <taxon>Streptophyta</taxon>
        <taxon>Embryophyta</taxon>
        <taxon>Tracheophyta</taxon>
        <taxon>Spermatophyta</taxon>
        <taxon>Magnoliopsida</taxon>
        <taxon>eudicotyledons</taxon>
        <taxon>Gunneridae</taxon>
        <taxon>Pentapetalae</taxon>
        <taxon>rosids</taxon>
        <taxon>fabids</taxon>
        <taxon>Fabales</taxon>
        <taxon>Fabaceae</taxon>
        <taxon>Papilionoideae</taxon>
        <taxon>50 kb inversion clade</taxon>
        <taxon>NPAAA clade</taxon>
        <taxon>indigoferoid/millettioid clade</taxon>
        <taxon>Phaseoleae</taxon>
        <taxon>Mucuna</taxon>
    </lineage>
</organism>
<dbReference type="OrthoDB" id="10624041at2759"/>
<reference evidence="2" key="1">
    <citation type="submission" date="2018-05" db="EMBL/GenBank/DDBJ databases">
        <title>Draft genome of Mucuna pruriens seed.</title>
        <authorList>
            <person name="Nnadi N.E."/>
            <person name="Vos R."/>
            <person name="Hasami M.H."/>
            <person name="Devisetty U.K."/>
            <person name="Aguiy J.C."/>
        </authorList>
    </citation>
    <scope>NUCLEOTIDE SEQUENCE [LARGE SCALE GENOMIC DNA]</scope>
    <source>
        <strain evidence="2">JCA_2017</strain>
    </source>
</reference>
<evidence type="ECO:0000313" key="2">
    <source>
        <dbReference type="EMBL" id="RDY04095.1"/>
    </source>
</evidence>
<gene>
    <name evidence="2" type="ORF">CR513_12242</name>
</gene>
<evidence type="ECO:0000313" key="3">
    <source>
        <dbReference type="Proteomes" id="UP000257109"/>
    </source>
</evidence>
<proteinExistence type="predicted"/>
<dbReference type="STRING" id="157652.A0A371HMT0"/>
<dbReference type="AlphaFoldDB" id="A0A371HMT0"/>
<keyword evidence="3" id="KW-1185">Reference proteome</keyword>
<protein>
    <submittedName>
        <fullName evidence="2">Uncharacterized protein</fullName>
    </submittedName>
</protein>
<feature type="region of interest" description="Disordered" evidence="1">
    <location>
        <begin position="1"/>
        <end position="20"/>
    </location>
</feature>
<dbReference type="Proteomes" id="UP000257109">
    <property type="component" value="Unassembled WGS sequence"/>
</dbReference>
<name>A0A371HMT0_MUCPR</name>
<feature type="non-terminal residue" evidence="2">
    <location>
        <position position="1"/>
    </location>
</feature>
<comment type="caution">
    <text evidence="2">The sequence shown here is derived from an EMBL/GenBank/DDBJ whole genome shotgun (WGS) entry which is preliminary data.</text>
</comment>
<dbReference type="EMBL" id="QJKJ01002154">
    <property type="protein sequence ID" value="RDY04095.1"/>
    <property type="molecule type" value="Genomic_DNA"/>
</dbReference>
<evidence type="ECO:0000256" key="1">
    <source>
        <dbReference type="SAM" id="MobiDB-lite"/>
    </source>
</evidence>
<accession>A0A371HMT0</accession>